<dbReference type="EMBL" id="CP117255">
    <property type="protein sequence ID" value="WFR94131.1"/>
    <property type="molecule type" value="Genomic_DNA"/>
</dbReference>
<evidence type="ECO:0000256" key="2">
    <source>
        <dbReference type="ARBA" id="ARBA00023315"/>
    </source>
</evidence>
<dbReference type="PANTHER" id="PTHR43072">
    <property type="entry name" value="N-ACETYLTRANSFERASE"/>
    <property type="match status" value="1"/>
</dbReference>
<reference evidence="4 5" key="1">
    <citation type="journal article" date="2018" name="Sci. Rep.">
        <title>Rhizobium tumorigenes sp. nov., a novel plant tumorigenic bacterium isolated from cane gall tumors on thornless blackberry.</title>
        <authorList>
            <person name="Kuzmanovi N."/>
            <person name="Smalla K."/>
            <person name="Gronow S."/>
            <person name="PuBawska J."/>
        </authorList>
    </citation>
    <scope>NUCLEOTIDE SEQUENCE [LARGE SCALE GENOMIC DNA]</scope>
    <source>
        <strain evidence="4 5">1078</strain>
    </source>
</reference>
<dbReference type="Pfam" id="PF00583">
    <property type="entry name" value="Acetyltransf_1"/>
    <property type="match status" value="1"/>
</dbReference>
<name>A0AAF1K7K2_9HYPH</name>
<dbReference type="SUPFAM" id="SSF55729">
    <property type="entry name" value="Acyl-CoA N-acyltransferases (Nat)"/>
    <property type="match status" value="1"/>
</dbReference>
<dbReference type="PANTHER" id="PTHR43072:SF23">
    <property type="entry name" value="UPF0039 PROTEIN C11D3.02C"/>
    <property type="match status" value="1"/>
</dbReference>
<feature type="domain" description="N-acetyltransferase" evidence="3">
    <location>
        <begin position="5"/>
        <end position="168"/>
    </location>
</feature>
<dbReference type="Proteomes" id="UP000249499">
    <property type="component" value="Chromosome"/>
</dbReference>
<sequence length="173" mass="19023">MISSRKIRIVATAGEHIESFHAALDLVARERRYLTMLEAFPLAETREHVMDMIARGNPHVVAVAGNRVLGWCDITRHFFPAHAHRGSLAMGIVPEFRGQGLGRLLIDAALANARQLGLIRVELSVHADNSRAIALYEKVGFAPEGVLRRAVCIDGRFVDSVSMAIMLDTTASR</sequence>
<accession>A0AAF1K7K2</accession>
<dbReference type="KEGG" id="rtu:PR017_09745"/>
<dbReference type="Gene3D" id="3.40.630.30">
    <property type="match status" value="1"/>
</dbReference>
<protein>
    <submittedName>
        <fullName evidence="4">GNAT family protein</fullName>
    </submittedName>
</protein>
<dbReference type="InterPro" id="IPR000182">
    <property type="entry name" value="GNAT_dom"/>
</dbReference>
<reference evidence="5" key="2">
    <citation type="journal article" date="2023" name="MicrobiologyOpen">
        <title>Genomics of the tumorigenes clade of the family Rhizobiaceae and description of Rhizobium rhododendri sp. nov.</title>
        <authorList>
            <person name="Kuzmanovic N."/>
            <person name="diCenzo G.C."/>
            <person name="Bunk B."/>
            <person name="Sproeer C."/>
            <person name="Fruehling A."/>
            <person name="Neumann-Schaal M."/>
            <person name="Overmann J."/>
            <person name="Smalla K."/>
        </authorList>
    </citation>
    <scope>NUCLEOTIDE SEQUENCE [LARGE SCALE GENOMIC DNA]</scope>
    <source>
        <strain evidence="5">1078</strain>
    </source>
</reference>
<evidence type="ECO:0000256" key="1">
    <source>
        <dbReference type="ARBA" id="ARBA00022679"/>
    </source>
</evidence>
<organism evidence="4 5">
    <name type="scientific">Rhizobium tumorigenes</name>
    <dbReference type="NCBI Taxonomy" id="2041385"/>
    <lineage>
        <taxon>Bacteria</taxon>
        <taxon>Pseudomonadati</taxon>
        <taxon>Pseudomonadota</taxon>
        <taxon>Alphaproteobacteria</taxon>
        <taxon>Hyphomicrobiales</taxon>
        <taxon>Rhizobiaceae</taxon>
        <taxon>Rhizobium/Agrobacterium group</taxon>
        <taxon>Rhizobium</taxon>
    </lineage>
</organism>
<dbReference type="RefSeq" id="WP_111222757.1">
    <property type="nucleotide sequence ID" value="NZ_CP117255.1"/>
</dbReference>
<keyword evidence="1" id="KW-0808">Transferase</keyword>
<evidence type="ECO:0000313" key="5">
    <source>
        <dbReference type="Proteomes" id="UP000249499"/>
    </source>
</evidence>
<evidence type="ECO:0000259" key="3">
    <source>
        <dbReference type="PROSITE" id="PS51186"/>
    </source>
</evidence>
<proteinExistence type="predicted"/>
<keyword evidence="2" id="KW-0012">Acyltransferase</keyword>
<dbReference type="GO" id="GO:0016747">
    <property type="term" value="F:acyltransferase activity, transferring groups other than amino-acyl groups"/>
    <property type="evidence" value="ECO:0007669"/>
    <property type="project" value="InterPro"/>
</dbReference>
<dbReference type="CDD" id="cd04301">
    <property type="entry name" value="NAT_SF"/>
    <property type="match status" value="1"/>
</dbReference>
<evidence type="ECO:0000313" key="4">
    <source>
        <dbReference type="EMBL" id="WFR94131.1"/>
    </source>
</evidence>
<dbReference type="AlphaFoldDB" id="A0AAF1K7K2"/>
<dbReference type="InterPro" id="IPR016181">
    <property type="entry name" value="Acyl_CoA_acyltransferase"/>
</dbReference>
<dbReference type="PROSITE" id="PS51186">
    <property type="entry name" value="GNAT"/>
    <property type="match status" value="1"/>
</dbReference>
<keyword evidence="5" id="KW-1185">Reference proteome</keyword>
<gene>
    <name evidence="4" type="ORF">PR017_09745</name>
</gene>